<dbReference type="FunFam" id="1.10.287.990:FF:000001">
    <property type="entry name" value="Superoxide dismutase"/>
    <property type="match status" value="1"/>
</dbReference>
<gene>
    <name evidence="12" type="ORF">CCAP1982_LOCUS20318</name>
</gene>
<protein>
    <recommendedName>
        <fullName evidence="3 8">Superoxide dismutase</fullName>
        <ecNumber evidence="3 8">1.15.1.1</ecNumber>
    </recommendedName>
</protein>
<comment type="catalytic activity">
    <reaction evidence="7 8">
        <text>2 superoxide + 2 H(+) = H2O2 + O2</text>
        <dbReference type="Rhea" id="RHEA:20696"/>
        <dbReference type="ChEBI" id="CHEBI:15378"/>
        <dbReference type="ChEBI" id="CHEBI:15379"/>
        <dbReference type="ChEBI" id="CHEBI:16240"/>
        <dbReference type="ChEBI" id="CHEBI:18421"/>
        <dbReference type="EC" id="1.15.1.1"/>
    </reaction>
</comment>
<keyword evidence="4 8" id="KW-0479">Metal-binding</keyword>
<dbReference type="GO" id="GO:0004784">
    <property type="term" value="F:superoxide dismutase activity"/>
    <property type="evidence" value="ECO:0007669"/>
    <property type="project" value="UniProtKB-EC"/>
</dbReference>
<evidence type="ECO:0000256" key="9">
    <source>
        <dbReference type="SAM" id="Coils"/>
    </source>
</evidence>
<dbReference type="InterPro" id="IPR036324">
    <property type="entry name" value="Mn/Fe_SOD_N_sf"/>
</dbReference>
<dbReference type="EMBL" id="CAJHJT010000056">
    <property type="protein sequence ID" value="CAD7012220.1"/>
    <property type="molecule type" value="Genomic_DNA"/>
</dbReference>
<dbReference type="AlphaFoldDB" id="A0A811VA64"/>
<dbReference type="Gene3D" id="1.10.287.990">
    <property type="entry name" value="Fe,Mn superoxide dismutase (SOD) domain"/>
    <property type="match status" value="1"/>
</dbReference>
<feature type="domain" description="Manganese/iron superoxide dismutase N-terminal" evidence="10">
    <location>
        <begin position="19"/>
        <end position="100"/>
    </location>
</feature>
<evidence type="ECO:0000259" key="10">
    <source>
        <dbReference type="Pfam" id="PF00081"/>
    </source>
</evidence>
<comment type="function">
    <text evidence="1">Destroys superoxide anion radicals which are normally produced within the cells and which are toxic to biological systems.</text>
</comment>
<dbReference type="InterPro" id="IPR050265">
    <property type="entry name" value="Fe/Mn_Superoxide_Dismutase"/>
</dbReference>
<dbReference type="EC" id="1.15.1.1" evidence="3 8"/>
<evidence type="ECO:0000256" key="7">
    <source>
        <dbReference type="ARBA" id="ARBA00049204"/>
    </source>
</evidence>
<evidence type="ECO:0000256" key="3">
    <source>
        <dbReference type="ARBA" id="ARBA00012682"/>
    </source>
</evidence>
<dbReference type="SUPFAM" id="SSF54719">
    <property type="entry name" value="Fe,Mn superoxide dismutase (SOD), C-terminal domain"/>
    <property type="match status" value="1"/>
</dbReference>
<comment type="caution">
    <text evidence="12">The sequence shown here is derived from an EMBL/GenBank/DDBJ whole genome shotgun (WGS) entry which is preliminary data.</text>
</comment>
<dbReference type="PRINTS" id="PR01703">
    <property type="entry name" value="MNSODISMTASE"/>
</dbReference>
<sequence length="217" mass="24008">MFSLARTATNAAKTAVRGKHDLPKLPYDYAALEPIICREIMELHHQKHHQTYVNNLNAAEEQLAEAQQKKDVTKIIALAPALRFNGGGHINHSIFWHNLSPEKSQPSKELLCAVEEQFGSLDALKKELTTLTVAVQGSGWGWLGYNKKTKNCNWPPCPIKIHWRVAQVSCHFSALTCGSMPTTCNIKMCAHHTLKLSGISLTGRISPIVSLPPLSNV</sequence>
<evidence type="ECO:0000313" key="13">
    <source>
        <dbReference type="Proteomes" id="UP000606786"/>
    </source>
</evidence>
<dbReference type="PANTHER" id="PTHR11404">
    <property type="entry name" value="SUPEROXIDE DISMUTASE 2"/>
    <property type="match status" value="1"/>
</dbReference>
<proteinExistence type="inferred from homology"/>
<keyword evidence="9" id="KW-0175">Coiled coil</keyword>
<dbReference type="GO" id="GO:0030145">
    <property type="term" value="F:manganese ion binding"/>
    <property type="evidence" value="ECO:0007669"/>
    <property type="project" value="TreeGrafter"/>
</dbReference>
<name>A0A811VA64_CERCA</name>
<evidence type="ECO:0000256" key="8">
    <source>
        <dbReference type="RuleBase" id="RU000414"/>
    </source>
</evidence>
<dbReference type="Pfam" id="PF02777">
    <property type="entry name" value="Sod_Fe_C"/>
    <property type="match status" value="1"/>
</dbReference>
<dbReference type="Pfam" id="PF00081">
    <property type="entry name" value="Sod_Fe_N"/>
    <property type="match status" value="1"/>
</dbReference>
<dbReference type="PANTHER" id="PTHR11404:SF6">
    <property type="entry name" value="SUPEROXIDE DISMUTASE [MN], MITOCHONDRIAL"/>
    <property type="match status" value="1"/>
</dbReference>
<feature type="coiled-coil region" evidence="9">
    <location>
        <begin position="49"/>
        <end position="76"/>
    </location>
</feature>
<dbReference type="SUPFAM" id="SSF46609">
    <property type="entry name" value="Fe,Mn superoxide dismutase (SOD), N-terminal domain"/>
    <property type="match status" value="1"/>
</dbReference>
<dbReference type="InterPro" id="IPR019831">
    <property type="entry name" value="Mn/Fe_SOD_N"/>
</dbReference>
<keyword evidence="13" id="KW-1185">Reference proteome</keyword>
<dbReference type="InterPro" id="IPR001189">
    <property type="entry name" value="Mn/Fe_SOD"/>
</dbReference>
<reference evidence="12" key="1">
    <citation type="submission" date="2020-11" db="EMBL/GenBank/DDBJ databases">
        <authorList>
            <person name="Whitehead M."/>
        </authorList>
    </citation>
    <scope>NUCLEOTIDE SEQUENCE</scope>
    <source>
        <strain evidence="12">EGII</strain>
    </source>
</reference>
<dbReference type="InterPro" id="IPR036314">
    <property type="entry name" value="SOD_C_sf"/>
</dbReference>
<comment type="function">
    <text evidence="8">Destroys radicals which are normally produced within the cells and which are toxic to biological systems.</text>
</comment>
<evidence type="ECO:0000313" key="12">
    <source>
        <dbReference type="EMBL" id="CAD7012220.1"/>
    </source>
</evidence>
<evidence type="ECO:0000256" key="2">
    <source>
        <dbReference type="ARBA" id="ARBA00008714"/>
    </source>
</evidence>
<dbReference type="OrthoDB" id="239262at2759"/>
<evidence type="ECO:0000259" key="11">
    <source>
        <dbReference type="Pfam" id="PF02777"/>
    </source>
</evidence>
<evidence type="ECO:0000256" key="6">
    <source>
        <dbReference type="ARBA" id="ARBA00023211"/>
    </source>
</evidence>
<evidence type="ECO:0000256" key="4">
    <source>
        <dbReference type="ARBA" id="ARBA00022723"/>
    </source>
</evidence>
<accession>A0A811VA64</accession>
<dbReference type="Proteomes" id="UP000606786">
    <property type="component" value="Unassembled WGS sequence"/>
</dbReference>
<keyword evidence="6" id="KW-0464">Manganese</keyword>
<feature type="domain" description="Manganese/iron superoxide dismutase C-terminal" evidence="11">
    <location>
        <begin position="106"/>
        <end position="150"/>
    </location>
</feature>
<comment type="similarity">
    <text evidence="2 8">Belongs to the iron/manganese superoxide dismutase family.</text>
</comment>
<dbReference type="Gene3D" id="3.55.40.20">
    <property type="entry name" value="Iron/manganese superoxide dismutase, C-terminal domain"/>
    <property type="match status" value="1"/>
</dbReference>
<evidence type="ECO:0000256" key="5">
    <source>
        <dbReference type="ARBA" id="ARBA00023002"/>
    </source>
</evidence>
<dbReference type="GO" id="GO:0005739">
    <property type="term" value="C:mitochondrion"/>
    <property type="evidence" value="ECO:0007669"/>
    <property type="project" value="TreeGrafter"/>
</dbReference>
<keyword evidence="5 8" id="KW-0560">Oxidoreductase</keyword>
<organism evidence="12 13">
    <name type="scientific">Ceratitis capitata</name>
    <name type="common">Mediterranean fruit fly</name>
    <name type="synonym">Tephritis capitata</name>
    <dbReference type="NCBI Taxonomy" id="7213"/>
    <lineage>
        <taxon>Eukaryota</taxon>
        <taxon>Metazoa</taxon>
        <taxon>Ecdysozoa</taxon>
        <taxon>Arthropoda</taxon>
        <taxon>Hexapoda</taxon>
        <taxon>Insecta</taxon>
        <taxon>Pterygota</taxon>
        <taxon>Neoptera</taxon>
        <taxon>Endopterygota</taxon>
        <taxon>Diptera</taxon>
        <taxon>Brachycera</taxon>
        <taxon>Muscomorpha</taxon>
        <taxon>Tephritoidea</taxon>
        <taxon>Tephritidae</taxon>
        <taxon>Ceratitis</taxon>
        <taxon>Ceratitis</taxon>
    </lineage>
</organism>
<dbReference type="InterPro" id="IPR019832">
    <property type="entry name" value="Mn/Fe_SOD_C"/>
</dbReference>
<evidence type="ECO:0000256" key="1">
    <source>
        <dbReference type="ARBA" id="ARBA00002170"/>
    </source>
</evidence>